<dbReference type="InterPro" id="IPR011250">
    <property type="entry name" value="OMP/PagP_B-barrel"/>
</dbReference>
<organism evidence="1 2">
    <name type="scientific">Sphingobacterium kyonggiense</name>
    <dbReference type="NCBI Taxonomy" id="714075"/>
    <lineage>
        <taxon>Bacteria</taxon>
        <taxon>Pseudomonadati</taxon>
        <taxon>Bacteroidota</taxon>
        <taxon>Sphingobacteriia</taxon>
        <taxon>Sphingobacteriales</taxon>
        <taxon>Sphingobacteriaceae</taxon>
        <taxon>Sphingobacterium</taxon>
    </lineage>
</organism>
<proteinExistence type="predicted"/>
<dbReference type="Proteomes" id="UP001500101">
    <property type="component" value="Unassembled WGS sequence"/>
</dbReference>
<evidence type="ECO:0008006" key="3">
    <source>
        <dbReference type="Google" id="ProtNLM"/>
    </source>
</evidence>
<name>A0ABP7Y7Z6_9SPHI</name>
<keyword evidence="2" id="KW-1185">Reference proteome</keyword>
<reference evidence="2" key="1">
    <citation type="journal article" date="2019" name="Int. J. Syst. Evol. Microbiol.">
        <title>The Global Catalogue of Microorganisms (GCM) 10K type strain sequencing project: providing services to taxonomists for standard genome sequencing and annotation.</title>
        <authorList>
            <consortium name="The Broad Institute Genomics Platform"/>
            <consortium name="The Broad Institute Genome Sequencing Center for Infectious Disease"/>
            <person name="Wu L."/>
            <person name="Ma J."/>
        </authorList>
    </citation>
    <scope>NUCLEOTIDE SEQUENCE [LARGE SCALE GENOMIC DNA]</scope>
    <source>
        <strain evidence="2">JCM 16704</strain>
    </source>
</reference>
<accession>A0ABP7Y7Z6</accession>
<sequence length="155" mass="17868">MASAKAQDHKWAFGFYGDVQLEDAAYDASFGVQGRYDLDVRQSLQAQVHGRGDYIALGADYLVQIFNKEKSKFNIFLGPGISQDFYTYEFTKDGEVEGPIRRKENFTKAVGQAGLSYYFPEVDLSIYAGYKLKYQFKNEKTEPNYLMFGVRYHIW</sequence>
<dbReference type="EMBL" id="BAAAZI010000004">
    <property type="protein sequence ID" value="GAA4132232.1"/>
    <property type="molecule type" value="Genomic_DNA"/>
</dbReference>
<evidence type="ECO:0000313" key="1">
    <source>
        <dbReference type="EMBL" id="GAA4132232.1"/>
    </source>
</evidence>
<dbReference type="SUPFAM" id="SSF56925">
    <property type="entry name" value="OMPA-like"/>
    <property type="match status" value="1"/>
</dbReference>
<evidence type="ECO:0000313" key="2">
    <source>
        <dbReference type="Proteomes" id="UP001500101"/>
    </source>
</evidence>
<protein>
    <recommendedName>
        <fullName evidence="3">Outer membrane protein beta-barrel domain-containing protein</fullName>
    </recommendedName>
</protein>
<comment type="caution">
    <text evidence="1">The sequence shown here is derived from an EMBL/GenBank/DDBJ whole genome shotgun (WGS) entry which is preliminary data.</text>
</comment>
<gene>
    <name evidence="1" type="ORF">GCM10022216_03110</name>
</gene>